<dbReference type="InterPro" id="IPR018449">
    <property type="entry name" value="NIL_domain"/>
</dbReference>
<reference evidence="2 3" key="1">
    <citation type="submission" date="2017-09" db="EMBL/GenBank/DDBJ databases">
        <title>Depth-based differentiation of microbial function through sediment-hosted aquifers and enrichment of novel symbionts in the deep terrestrial subsurface.</title>
        <authorList>
            <person name="Probst A.J."/>
            <person name="Ladd B."/>
            <person name="Jarett J.K."/>
            <person name="Geller-Mcgrath D.E."/>
            <person name="Sieber C.M."/>
            <person name="Emerson J.B."/>
            <person name="Anantharaman K."/>
            <person name="Thomas B.C."/>
            <person name="Malmstrom R."/>
            <person name="Stieglmeier M."/>
            <person name="Klingl A."/>
            <person name="Woyke T."/>
            <person name="Ryan C.M."/>
            <person name="Banfield J.F."/>
        </authorList>
    </citation>
    <scope>NUCLEOTIDE SEQUENCE [LARGE SCALE GENOMIC DNA]</scope>
    <source>
        <strain evidence="2">CG07_land_8_20_14_0_80_42_15</strain>
    </source>
</reference>
<name>A0A2J0KV66_9BACT</name>
<dbReference type="SUPFAM" id="SSF55021">
    <property type="entry name" value="ACT-like"/>
    <property type="match status" value="1"/>
</dbReference>
<dbReference type="EMBL" id="PEWV01000039">
    <property type="protein sequence ID" value="PIU41669.1"/>
    <property type="molecule type" value="Genomic_DNA"/>
</dbReference>
<accession>A0A2J0KV66</accession>
<dbReference type="Proteomes" id="UP000230052">
    <property type="component" value="Unassembled WGS sequence"/>
</dbReference>
<evidence type="ECO:0000313" key="2">
    <source>
        <dbReference type="EMBL" id="PIU41669.1"/>
    </source>
</evidence>
<evidence type="ECO:0000313" key="3">
    <source>
        <dbReference type="Proteomes" id="UP000230052"/>
    </source>
</evidence>
<comment type="caution">
    <text evidence="2">The sequence shown here is derived from an EMBL/GenBank/DDBJ whole genome shotgun (WGS) entry which is preliminary data.</text>
</comment>
<dbReference type="Gene3D" id="3.30.70.260">
    <property type="match status" value="1"/>
</dbReference>
<evidence type="ECO:0000259" key="1">
    <source>
        <dbReference type="SMART" id="SM00930"/>
    </source>
</evidence>
<feature type="domain" description="NIL" evidence="1">
    <location>
        <begin position="2"/>
        <end position="73"/>
    </location>
</feature>
<organism evidence="2 3">
    <name type="scientific">Candidatus Aquitaenariimonas noxiae</name>
    <dbReference type="NCBI Taxonomy" id="1974741"/>
    <lineage>
        <taxon>Bacteria</taxon>
        <taxon>Pseudomonadati</taxon>
        <taxon>Candidatus Omnitrophota</taxon>
        <taxon>Candidatus Aquitaenariimonas</taxon>
    </lineage>
</organism>
<proteinExistence type="predicted"/>
<sequence>MAKKMVHLVFPQRLIKKPVIYTMAKKYNVIPNIRRANITETVGEVTLELSGTKENLEKGRKYLERQDVKVEPIIGDIVE</sequence>
<dbReference type="AlphaFoldDB" id="A0A2J0KV66"/>
<dbReference type="SMART" id="SM00930">
    <property type="entry name" value="NIL"/>
    <property type="match status" value="1"/>
</dbReference>
<dbReference type="Pfam" id="PF09383">
    <property type="entry name" value="NIL"/>
    <property type="match status" value="1"/>
</dbReference>
<protein>
    <submittedName>
        <fullName evidence="2">Ferredoxin</fullName>
    </submittedName>
</protein>
<gene>
    <name evidence="2" type="ORF">COS99_04125</name>
</gene>
<dbReference type="InterPro" id="IPR045865">
    <property type="entry name" value="ACT-like_dom_sf"/>
</dbReference>